<dbReference type="EMBL" id="REGN01001591">
    <property type="protein sequence ID" value="RNA33731.1"/>
    <property type="molecule type" value="Genomic_DNA"/>
</dbReference>
<gene>
    <name evidence="1" type="ORF">BpHYR1_013475</name>
    <name evidence="2" type="ORF">BpHYR1_036301</name>
</gene>
<feature type="non-terminal residue" evidence="1">
    <location>
        <position position="1"/>
    </location>
</feature>
<comment type="caution">
    <text evidence="1">The sequence shown here is derived from an EMBL/GenBank/DDBJ whole genome shotgun (WGS) entry which is preliminary data.</text>
</comment>
<dbReference type="EMBL" id="REGN01001592">
    <property type="protein sequence ID" value="RNA33728.1"/>
    <property type="molecule type" value="Genomic_DNA"/>
</dbReference>
<evidence type="ECO:0000313" key="2">
    <source>
        <dbReference type="EMBL" id="RNA33731.1"/>
    </source>
</evidence>
<sequence length="45" mass="5441">FNGYTRHRRKDRSVESAFWDRVLPRLSDRLNDTRFKASIDNLDSE</sequence>
<protein>
    <submittedName>
        <fullName evidence="1">Uncharacterized protein</fullName>
    </submittedName>
</protein>
<accession>A0A3M7SDT6</accession>
<evidence type="ECO:0000313" key="1">
    <source>
        <dbReference type="EMBL" id="RNA33728.1"/>
    </source>
</evidence>
<name>A0A3M7SDT6_BRAPC</name>
<proteinExistence type="predicted"/>
<dbReference type="Proteomes" id="UP000276133">
    <property type="component" value="Unassembled WGS sequence"/>
</dbReference>
<keyword evidence="3" id="KW-1185">Reference proteome</keyword>
<dbReference type="AlphaFoldDB" id="A0A3M7SDT6"/>
<evidence type="ECO:0000313" key="3">
    <source>
        <dbReference type="Proteomes" id="UP000276133"/>
    </source>
</evidence>
<reference evidence="1 3" key="1">
    <citation type="journal article" date="2018" name="Sci. Rep.">
        <title>Genomic signatures of local adaptation to the degree of environmental predictability in rotifers.</title>
        <authorList>
            <person name="Franch-Gras L."/>
            <person name="Hahn C."/>
            <person name="Garcia-Roger E.M."/>
            <person name="Carmona M.J."/>
            <person name="Serra M."/>
            <person name="Gomez A."/>
        </authorList>
    </citation>
    <scope>NUCLEOTIDE SEQUENCE [LARGE SCALE GENOMIC DNA]</scope>
    <source>
        <strain evidence="1">HYR1</strain>
    </source>
</reference>
<organism evidence="1 3">
    <name type="scientific">Brachionus plicatilis</name>
    <name type="common">Marine rotifer</name>
    <name type="synonym">Brachionus muelleri</name>
    <dbReference type="NCBI Taxonomy" id="10195"/>
    <lineage>
        <taxon>Eukaryota</taxon>
        <taxon>Metazoa</taxon>
        <taxon>Spiralia</taxon>
        <taxon>Gnathifera</taxon>
        <taxon>Rotifera</taxon>
        <taxon>Eurotatoria</taxon>
        <taxon>Monogononta</taxon>
        <taxon>Pseudotrocha</taxon>
        <taxon>Ploima</taxon>
        <taxon>Brachionidae</taxon>
        <taxon>Brachionus</taxon>
    </lineage>
</organism>